<dbReference type="Proteomes" id="UP001596540">
    <property type="component" value="Unassembled WGS sequence"/>
</dbReference>
<evidence type="ECO:0000313" key="7">
    <source>
        <dbReference type="EMBL" id="MFC7331451.1"/>
    </source>
</evidence>
<dbReference type="InterPro" id="IPR051677">
    <property type="entry name" value="AfsR-DnrI-RedD_regulator"/>
</dbReference>
<comment type="caution">
    <text evidence="7">The sequence shown here is derived from an EMBL/GenBank/DDBJ whole genome shotgun (WGS) entry which is preliminary data.</text>
</comment>
<evidence type="ECO:0000313" key="8">
    <source>
        <dbReference type="Proteomes" id="UP001596540"/>
    </source>
</evidence>
<keyword evidence="8" id="KW-1185">Reference proteome</keyword>
<dbReference type="InterPro" id="IPR036388">
    <property type="entry name" value="WH-like_DNA-bd_sf"/>
</dbReference>
<dbReference type="Pfam" id="PF03704">
    <property type="entry name" value="BTAD"/>
    <property type="match status" value="1"/>
</dbReference>
<dbReference type="SMART" id="SM01043">
    <property type="entry name" value="BTAD"/>
    <property type="match status" value="1"/>
</dbReference>
<evidence type="ECO:0000256" key="4">
    <source>
        <dbReference type="ARBA" id="ARBA00023163"/>
    </source>
</evidence>
<dbReference type="CDD" id="cd15831">
    <property type="entry name" value="BTAD"/>
    <property type="match status" value="1"/>
</dbReference>
<proteinExistence type="inferred from homology"/>
<dbReference type="InterPro" id="IPR005158">
    <property type="entry name" value="BTAD"/>
</dbReference>
<feature type="domain" description="OmpR/PhoB-type" evidence="6">
    <location>
        <begin position="1"/>
        <end position="100"/>
    </location>
</feature>
<sequence>MPTTIRFSVLGAPQLTVDGVPHPPRGPKLSRVLALLLFRRDQLVEVEALVDELWGDRPPRRAVSTVRTHIYHLRKFLEHSAGRDAGDLLATRPQGYLLRLGPDRLDADVFARLVESGRTLLAHGRPAEAARAGRVALDMWRGRPLGNTAVGTLLRGHVHRLEELRIQALEQRVEADMRLGRHRELVPELRGLVAAYPLNEWFHARLIEALQRSGRRADALRAFGELSTVLSTELGLRPSGEVRELYRSIREGEPVRALDAV</sequence>
<dbReference type="SMART" id="SM00862">
    <property type="entry name" value="Trans_reg_C"/>
    <property type="match status" value="1"/>
</dbReference>
<dbReference type="InterPro" id="IPR011990">
    <property type="entry name" value="TPR-like_helical_dom_sf"/>
</dbReference>
<comment type="similarity">
    <text evidence="1">Belongs to the AfsR/DnrI/RedD regulatory family.</text>
</comment>
<organism evidence="7 8">
    <name type="scientific">Marinactinospora rubrisoli</name>
    <dbReference type="NCBI Taxonomy" id="2715399"/>
    <lineage>
        <taxon>Bacteria</taxon>
        <taxon>Bacillati</taxon>
        <taxon>Actinomycetota</taxon>
        <taxon>Actinomycetes</taxon>
        <taxon>Streptosporangiales</taxon>
        <taxon>Nocardiopsidaceae</taxon>
        <taxon>Marinactinospora</taxon>
    </lineage>
</organism>
<dbReference type="PANTHER" id="PTHR35807">
    <property type="entry name" value="TRANSCRIPTIONAL REGULATOR REDD-RELATED"/>
    <property type="match status" value="1"/>
</dbReference>
<accession>A0ABW2KQ65</accession>
<keyword evidence="3 5" id="KW-0238">DNA-binding</keyword>
<dbReference type="InterPro" id="IPR016032">
    <property type="entry name" value="Sig_transdc_resp-reg_C-effctor"/>
</dbReference>
<dbReference type="SUPFAM" id="SSF46894">
    <property type="entry name" value="C-terminal effector domain of the bipartite response regulators"/>
    <property type="match status" value="1"/>
</dbReference>
<evidence type="ECO:0000256" key="5">
    <source>
        <dbReference type="PROSITE-ProRule" id="PRU01091"/>
    </source>
</evidence>
<dbReference type="Gene3D" id="1.25.40.10">
    <property type="entry name" value="Tetratricopeptide repeat domain"/>
    <property type="match status" value="1"/>
</dbReference>
<evidence type="ECO:0000259" key="6">
    <source>
        <dbReference type="PROSITE" id="PS51755"/>
    </source>
</evidence>
<dbReference type="Pfam" id="PF00486">
    <property type="entry name" value="Trans_reg_C"/>
    <property type="match status" value="1"/>
</dbReference>
<evidence type="ECO:0000256" key="1">
    <source>
        <dbReference type="ARBA" id="ARBA00005820"/>
    </source>
</evidence>
<dbReference type="InterPro" id="IPR001867">
    <property type="entry name" value="OmpR/PhoB-type_DNA-bd"/>
</dbReference>
<name>A0ABW2KQ65_9ACTN</name>
<protein>
    <submittedName>
        <fullName evidence="7">BTAD domain-containing putative transcriptional regulator</fullName>
    </submittedName>
</protein>
<gene>
    <name evidence="7" type="ORF">ACFQRF_27275</name>
</gene>
<evidence type="ECO:0000256" key="2">
    <source>
        <dbReference type="ARBA" id="ARBA00023015"/>
    </source>
</evidence>
<reference evidence="8" key="1">
    <citation type="journal article" date="2019" name="Int. J. Syst. Evol. Microbiol.">
        <title>The Global Catalogue of Microorganisms (GCM) 10K type strain sequencing project: providing services to taxonomists for standard genome sequencing and annotation.</title>
        <authorList>
            <consortium name="The Broad Institute Genomics Platform"/>
            <consortium name="The Broad Institute Genome Sequencing Center for Infectious Disease"/>
            <person name="Wu L."/>
            <person name="Ma J."/>
        </authorList>
    </citation>
    <scope>NUCLEOTIDE SEQUENCE [LARGE SCALE GENOMIC DNA]</scope>
    <source>
        <strain evidence="8">CGMCC 4.7382</strain>
    </source>
</reference>
<dbReference type="Gene3D" id="1.10.10.10">
    <property type="entry name" value="Winged helix-like DNA-binding domain superfamily/Winged helix DNA-binding domain"/>
    <property type="match status" value="1"/>
</dbReference>
<dbReference type="RefSeq" id="WP_379874299.1">
    <property type="nucleotide sequence ID" value="NZ_JBHTBH010000022.1"/>
</dbReference>
<feature type="DNA-binding region" description="OmpR/PhoB-type" evidence="5">
    <location>
        <begin position="1"/>
        <end position="100"/>
    </location>
</feature>
<dbReference type="SUPFAM" id="SSF48452">
    <property type="entry name" value="TPR-like"/>
    <property type="match status" value="1"/>
</dbReference>
<evidence type="ECO:0000256" key="3">
    <source>
        <dbReference type="ARBA" id="ARBA00023125"/>
    </source>
</evidence>
<dbReference type="PANTHER" id="PTHR35807:SF1">
    <property type="entry name" value="TRANSCRIPTIONAL REGULATOR REDD"/>
    <property type="match status" value="1"/>
</dbReference>
<keyword evidence="2" id="KW-0805">Transcription regulation</keyword>
<keyword evidence="4" id="KW-0804">Transcription</keyword>
<dbReference type="EMBL" id="JBHTBH010000022">
    <property type="protein sequence ID" value="MFC7331451.1"/>
    <property type="molecule type" value="Genomic_DNA"/>
</dbReference>
<dbReference type="PROSITE" id="PS51755">
    <property type="entry name" value="OMPR_PHOB"/>
    <property type="match status" value="1"/>
</dbReference>